<dbReference type="CDD" id="cd02440">
    <property type="entry name" value="AdoMet_MTases"/>
    <property type="match status" value="1"/>
</dbReference>
<dbReference type="Pfam" id="PF08241">
    <property type="entry name" value="Methyltransf_11"/>
    <property type="match status" value="1"/>
</dbReference>
<comment type="caution">
    <text evidence="2">The sequence shown here is derived from an EMBL/GenBank/DDBJ whole genome shotgun (WGS) entry which is preliminary data.</text>
</comment>
<evidence type="ECO:0000259" key="1">
    <source>
        <dbReference type="Pfam" id="PF08241"/>
    </source>
</evidence>
<dbReference type="SUPFAM" id="SSF53335">
    <property type="entry name" value="S-adenosyl-L-methionine-dependent methyltransferases"/>
    <property type="match status" value="1"/>
</dbReference>
<dbReference type="PANTHER" id="PTHR43861">
    <property type="entry name" value="TRANS-ACONITATE 2-METHYLTRANSFERASE-RELATED"/>
    <property type="match status" value="1"/>
</dbReference>
<dbReference type="VEuPathDB" id="FungiDB:LCOR_05565.1"/>
<dbReference type="EMBL" id="CBTN010000022">
    <property type="protein sequence ID" value="CDH54306.1"/>
    <property type="molecule type" value="Genomic_DNA"/>
</dbReference>
<sequence length="263" mass="29366">MSSSWSSSNYNTHASFVPRLGSIILGMLDAQSDEKVLDFGCGDGVLTLKLAEQCKSVVGIDASSNMIEKAKAIAPPDTNIDYHVVDGHDVAEWFDAAPDLAAFDAVFSNATLHWLKRDPIKVIRGIHHVLKPGGRFVAEFGGFMNCGEIHTALITALNRRGFNGQSLSPWYFPSPDTYKADLENNGFQVKSIDLVPRMTELDTDVGGWLRTFGFCFLQVLPTDKDREEVISEIMEHLRPSYQREDGKWFVMYVRLRVVAYKTA</sequence>
<evidence type="ECO:0000313" key="2">
    <source>
        <dbReference type="EMBL" id="CDH54306.1"/>
    </source>
</evidence>
<organism evidence="2 3">
    <name type="scientific">Lichtheimia corymbifera JMRC:FSU:9682</name>
    <dbReference type="NCBI Taxonomy" id="1263082"/>
    <lineage>
        <taxon>Eukaryota</taxon>
        <taxon>Fungi</taxon>
        <taxon>Fungi incertae sedis</taxon>
        <taxon>Mucoromycota</taxon>
        <taxon>Mucoromycotina</taxon>
        <taxon>Mucoromycetes</taxon>
        <taxon>Mucorales</taxon>
        <taxon>Lichtheimiaceae</taxon>
        <taxon>Lichtheimia</taxon>
    </lineage>
</organism>
<accession>A0A068RZ85</accession>
<dbReference type="GO" id="GO:0008757">
    <property type="term" value="F:S-adenosylmethionine-dependent methyltransferase activity"/>
    <property type="evidence" value="ECO:0007669"/>
    <property type="project" value="InterPro"/>
</dbReference>
<dbReference type="InterPro" id="IPR029063">
    <property type="entry name" value="SAM-dependent_MTases_sf"/>
</dbReference>
<dbReference type="STRING" id="1263082.A0A068RZ85"/>
<proteinExistence type="predicted"/>
<reference evidence="2" key="1">
    <citation type="submission" date="2013-08" db="EMBL/GenBank/DDBJ databases">
        <title>Gene expansion shapes genome architecture in the human pathogen Lichtheimia corymbifera: an evolutionary genomics analysis in the ancient terrestrial Mucorales (Mucoromycotina).</title>
        <authorList>
            <person name="Schwartze V.U."/>
            <person name="Winter S."/>
            <person name="Shelest E."/>
            <person name="Marcet-Houben M."/>
            <person name="Horn F."/>
            <person name="Wehner S."/>
            <person name="Hoffmann K."/>
            <person name="Riege K."/>
            <person name="Sammeth M."/>
            <person name="Nowrousian M."/>
            <person name="Valiante V."/>
            <person name="Linde J."/>
            <person name="Jacobsen I.D."/>
            <person name="Marz M."/>
            <person name="Brakhage A.A."/>
            <person name="Gabaldon T."/>
            <person name="Bocker S."/>
            <person name="Voigt K."/>
        </authorList>
    </citation>
    <scope>NUCLEOTIDE SEQUENCE [LARGE SCALE GENOMIC DNA]</scope>
    <source>
        <strain evidence="2">FSU 9682</strain>
    </source>
</reference>
<dbReference type="GO" id="GO:0032259">
    <property type="term" value="P:methylation"/>
    <property type="evidence" value="ECO:0007669"/>
    <property type="project" value="UniProtKB-KW"/>
</dbReference>
<dbReference type="OrthoDB" id="6329284at2759"/>
<dbReference type="InterPro" id="IPR013216">
    <property type="entry name" value="Methyltransf_11"/>
</dbReference>
<keyword evidence="2" id="KW-0489">Methyltransferase</keyword>
<feature type="domain" description="Methyltransferase type 11" evidence="1">
    <location>
        <begin position="37"/>
        <end position="137"/>
    </location>
</feature>
<dbReference type="PANTHER" id="PTHR43861:SF1">
    <property type="entry name" value="TRANS-ACONITATE 2-METHYLTRANSFERASE"/>
    <property type="match status" value="1"/>
</dbReference>
<keyword evidence="3" id="KW-1185">Reference proteome</keyword>
<keyword evidence="2" id="KW-0808">Transferase</keyword>
<gene>
    <name evidence="2" type="ORF">LCOR_05565.1</name>
</gene>
<protein>
    <submittedName>
        <fullName evidence="2">Methyltransferase type 11</fullName>
    </submittedName>
</protein>
<evidence type="ECO:0000313" key="3">
    <source>
        <dbReference type="Proteomes" id="UP000027586"/>
    </source>
</evidence>
<name>A0A068RZ85_9FUNG</name>
<dbReference type="Proteomes" id="UP000027586">
    <property type="component" value="Unassembled WGS sequence"/>
</dbReference>
<dbReference type="Gene3D" id="3.40.50.150">
    <property type="entry name" value="Vaccinia Virus protein VP39"/>
    <property type="match status" value="1"/>
</dbReference>
<dbReference type="AlphaFoldDB" id="A0A068RZ85"/>